<feature type="region of interest" description="Disordered" evidence="5">
    <location>
        <begin position="345"/>
        <end position="386"/>
    </location>
</feature>
<feature type="domain" description="N-end rule aminoacyl transferase C-terminal" evidence="7">
    <location>
        <begin position="174"/>
        <end position="310"/>
    </location>
</feature>
<gene>
    <name evidence="8" type="primary">ATE1</name>
    <name evidence="8" type="ORF">JDV02_005946</name>
</gene>
<comment type="similarity">
    <text evidence="1">Belongs to the R-transferase family.</text>
</comment>
<sequence length="458" mass="52144">MEPGSSVTPGDASPDYELLAPIGYANSSRCGYCGTSSRQTKRYSYYATATSLSPQFYQKLIDRCWRRSGTLMYRPNQRQACCPHYTIRLDSSLFKPARDQRQAVNRFNRYILGVQYIKEAARLYPRSRAQTKKRDNEFCLADRIHEAEYSHLKTPPEPAHKLVVTLEEDSFTEEKYAVYDNYQKVVHKETPEDRTRRSFKRFLCNSPLRRQTVTDPDGRKRRLGSFHQCYRIDGDLVAIGVLDLLPDCVSSVYFLYHESIHSLTPGKIGALYEISLAIEEGYRWWYPGFYIHSCPKMRYKIDYTPQFILDPQTLAWDPLDDEVLRLLDRKPFVSLSLEKQAAPEGIANSTDPIAREGISTATPGENDDDDDAGDDDTTTSLFRSDMPGIPSLADMEEVDLDHIPLKIFPSGPLFETSDLVSWDSKTVRDWPSAKASMAELVAALGPDVLDCLCVDSSR</sequence>
<accession>A0A9Q8QFD2</accession>
<dbReference type="AlphaFoldDB" id="A0A9Q8QFD2"/>
<dbReference type="OrthoDB" id="74183at2759"/>
<evidence type="ECO:0000259" key="6">
    <source>
        <dbReference type="Pfam" id="PF04376"/>
    </source>
</evidence>
<evidence type="ECO:0000256" key="4">
    <source>
        <dbReference type="ARBA" id="ARBA00023315"/>
    </source>
</evidence>
<evidence type="ECO:0000256" key="1">
    <source>
        <dbReference type="ARBA" id="ARBA00009991"/>
    </source>
</evidence>
<reference evidence="8" key="1">
    <citation type="submission" date="2021-11" db="EMBL/GenBank/DDBJ databases">
        <title>Purpureocillium_takamizusanense_genome.</title>
        <authorList>
            <person name="Nguyen N.-H."/>
        </authorList>
    </citation>
    <scope>NUCLEOTIDE SEQUENCE</scope>
    <source>
        <strain evidence="8">PT3</strain>
    </source>
</reference>
<evidence type="ECO:0000313" key="9">
    <source>
        <dbReference type="Proteomes" id="UP000829364"/>
    </source>
</evidence>
<keyword evidence="3 8" id="KW-0808">Transferase</keyword>
<dbReference type="Pfam" id="PF04377">
    <property type="entry name" value="ATE_C"/>
    <property type="match status" value="1"/>
</dbReference>
<evidence type="ECO:0000313" key="8">
    <source>
        <dbReference type="EMBL" id="UNI19794.1"/>
    </source>
</evidence>
<keyword evidence="9" id="KW-1185">Reference proteome</keyword>
<dbReference type="EMBL" id="CP086358">
    <property type="protein sequence ID" value="UNI19794.1"/>
    <property type="molecule type" value="Genomic_DNA"/>
</dbReference>
<dbReference type="GeneID" id="72067895"/>
<evidence type="ECO:0000256" key="3">
    <source>
        <dbReference type="ARBA" id="ARBA00022679"/>
    </source>
</evidence>
<dbReference type="PANTHER" id="PTHR21367:SF1">
    <property type="entry name" value="ARGINYL-TRNA--PROTEIN TRANSFERASE 1"/>
    <property type="match status" value="1"/>
</dbReference>
<dbReference type="RefSeq" id="XP_047843275.1">
    <property type="nucleotide sequence ID" value="XM_047987291.1"/>
</dbReference>
<evidence type="ECO:0000256" key="2">
    <source>
        <dbReference type="ARBA" id="ARBA00012025"/>
    </source>
</evidence>
<keyword evidence="4 8" id="KW-0012">Acyltransferase</keyword>
<protein>
    <recommendedName>
        <fullName evidence="2">arginyltransferase</fullName>
        <ecNumber evidence="2">2.3.2.8</ecNumber>
    </recommendedName>
</protein>
<dbReference type="EC" id="2.3.2.8" evidence="2"/>
<dbReference type="InterPro" id="IPR007472">
    <property type="entry name" value="N-end_Aminoacyl_Trfase_C"/>
</dbReference>
<organism evidence="8 9">
    <name type="scientific">Purpureocillium takamizusanense</name>
    <dbReference type="NCBI Taxonomy" id="2060973"/>
    <lineage>
        <taxon>Eukaryota</taxon>
        <taxon>Fungi</taxon>
        <taxon>Dikarya</taxon>
        <taxon>Ascomycota</taxon>
        <taxon>Pezizomycotina</taxon>
        <taxon>Sordariomycetes</taxon>
        <taxon>Hypocreomycetidae</taxon>
        <taxon>Hypocreales</taxon>
        <taxon>Ophiocordycipitaceae</taxon>
        <taxon>Purpureocillium</taxon>
    </lineage>
</organism>
<dbReference type="GO" id="GO:0004057">
    <property type="term" value="F:arginyl-tRNA--protein transferase activity"/>
    <property type="evidence" value="ECO:0007669"/>
    <property type="project" value="UniProtKB-EC"/>
</dbReference>
<dbReference type="Proteomes" id="UP000829364">
    <property type="component" value="Chromosome 5"/>
</dbReference>
<evidence type="ECO:0000256" key="5">
    <source>
        <dbReference type="SAM" id="MobiDB-lite"/>
    </source>
</evidence>
<feature type="compositionally biased region" description="Acidic residues" evidence="5">
    <location>
        <begin position="365"/>
        <end position="377"/>
    </location>
</feature>
<dbReference type="GO" id="GO:0005737">
    <property type="term" value="C:cytoplasm"/>
    <property type="evidence" value="ECO:0007669"/>
    <property type="project" value="TreeGrafter"/>
</dbReference>
<dbReference type="InterPro" id="IPR007471">
    <property type="entry name" value="N-end_Aminoacyl_Trfase_N"/>
</dbReference>
<dbReference type="InterPro" id="IPR016181">
    <property type="entry name" value="Acyl_CoA_acyltransferase"/>
</dbReference>
<name>A0A9Q8QFD2_9HYPO</name>
<proteinExistence type="inferred from homology"/>
<dbReference type="InterPro" id="IPR030700">
    <property type="entry name" value="N-end_Aminoacyl_Trfase"/>
</dbReference>
<dbReference type="PANTHER" id="PTHR21367">
    <property type="entry name" value="ARGININE-TRNA-PROTEIN TRANSFERASE 1"/>
    <property type="match status" value="1"/>
</dbReference>
<dbReference type="SUPFAM" id="SSF55729">
    <property type="entry name" value="Acyl-CoA N-acyltransferases (Nat)"/>
    <property type="match status" value="1"/>
</dbReference>
<evidence type="ECO:0000259" key="7">
    <source>
        <dbReference type="Pfam" id="PF04377"/>
    </source>
</evidence>
<dbReference type="Pfam" id="PF04376">
    <property type="entry name" value="ATE_N"/>
    <property type="match status" value="1"/>
</dbReference>
<feature type="domain" description="N-end aminoacyl transferase N-terminal" evidence="6">
    <location>
        <begin position="28"/>
        <end position="102"/>
    </location>
</feature>